<evidence type="ECO:0000313" key="2">
    <source>
        <dbReference type="EMBL" id="JAT21558.1"/>
    </source>
</evidence>
<sequence length="127" mass="13936">GSQPFLTSENQTLEFNPVQDIPVSEPNQTFENSTLESTPTTQNQTQNPQTSLSSLTQLSNLELNVTVETPAPTPKVVDNQTHGFQEPLPTSIILHLLVSSSIVVSYCFRHLYSTDNAAETPTTVNYS</sequence>
<protein>
    <submittedName>
        <fullName evidence="2">Uncharacterized protein</fullName>
    </submittedName>
</protein>
<gene>
    <name evidence="2" type="ORF">g.7876</name>
</gene>
<feature type="compositionally biased region" description="Polar residues" evidence="1">
    <location>
        <begin position="25"/>
        <end position="35"/>
    </location>
</feature>
<name>A0A1B6LCY8_9HEMI</name>
<feature type="non-terminal residue" evidence="2">
    <location>
        <position position="127"/>
    </location>
</feature>
<feature type="non-terminal residue" evidence="2">
    <location>
        <position position="1"/>
    </location>
</feature>
<organism evidence="2">
    <name type="scientific">Graphocephala atropunctata</name>
    <dbReference type="NCBI Taxonomy" id="36148"/>
    <lineage>
        <taxon>Eukaryota</taxon>
        <taxon>Metazoa</taxon>
        <taxon>Ecdysozoa</taxon>
        <taxon>Arthropoda</taxon>
        <taxon>Hexapoda</taxon>
        <taxon>Insecta</taxon>
        <taxon>Pterygota</taxon>
        <taxon>Neoptera</taxon>
        <taxon>Paraneoptera</taxon>
        <taxon>Hemiptera</taxon>
        <taxon>Auchenorrhyncha</taxon>
        <taxon>Membracoidea</taxon>
        <taxon>Cicadellidae</taxon>
        <taxon>Cicadellinae</taxon>
        <taxon>Cicadellini</taxon>
        <taxon>Graphocephala</taxon>
    </lineage>
</organism>
<feature type="region of interest" description="Disordered" evidence="1">
    <location>
        <begin position="1"/>
        <end position="52"/>
    </location>
</feature>
<evidence type="ECO:0000256" key="1">
    <source>
        <dbReference type="SAM" id="MobiDB-lite"/>
    </source>
</evidence>
<accession>A0A1B6LCY8</accession>
<dbReference type="AlphaFoldDB" id="A0A1B6LCY8"/>
<feature type="compositionally biased region" description="Low complexity" evidence="1">
    <location>
        <begin position="36"/>
        <end position="52"/>
    </location>
</feature>
<reference evidence="2" key="1">
    <citation type="submission" date="2015-11" db="EMBL/GenBank/DDBJ databases">
        <title>De novo transcriptome assembly of four potential Pierce s Disease insect vectors from Arizona vineyards.</title>
        <authorList>
            <person name="Tassone E.E."/>
        </authorList>
    </citation>
    <scope>NUCLEOTIDE SEQUENCE</scope>
</reference>
<proteinExistence type="predicted"/>
<feature type="compositionally biased region" description="Polar residues" evidence="1">
    <location>
        <begin position="1"/>
        <end position="14"/>
    </location>
</feature>
<dbReference type="EMBL" id="GEBQ01018419">
    <property type="protein sequence ID" value="JAT21558.1"/>
    <property type="molecule type" value="Transcribed_RNA"/>
</dbReference>